<comment type="catalytic activity">
    <reaction evidence="10">
        <text>D-threo-isocitrate + NADP(+) = 2-oxoglutarate + CO2 + NADPH</text>
        <dbReference type="Rhea" id="RHEA:19629"/>
        <dbReference type="ChEBI" id="CHEBI:15562"/>
        <dbReference type="ChEBI" id="CHEBI:16526"/>
        <dbReference type="ChEBI" id="CHEBI:16810"/>
        <dbReference type="ChEBI" id="CHEBI:57783"/>
        <dbReference type="ChEBI" id="CHEBI:58349"/>
        <dbReference type="EC" id="1.1.1.42"/>
    </reaction>
</comment>
<feature type="site" description="Critical for catalysis" evidence="11">
    <location>
        <position position="212"/>
    </location>
</feature>
<dbReference type="Pfam" id="PF00180">
    <property type="entry name" value="Iso_dh"/>
    <property type="match status" value="1"/>
</dbReference>
<dbReference type="GO" id="GO:0006102">
    <property type="term" value="P:isocitrate metabolic process"/>
    <property type="evidence" value="ECO:0007669"/>
    <property type="project" value="UniProtKB-UniRule"/>
</dbReference>
<feature type="binding site" evidence="12">
    <location>
        <position position="109"/>
    </location>
    <ligand>
        <name>D-threo-isocitrate</name>
        <dbReference type="ChEBI" id="CHEBI:15562"/>
    </ligand>
</feature>
<comment type="cofactor">
    <cofactor evidence="10 13">
        <name>Mg(2+)</name>
        <dbReference type="ChEBI" id="CHEBI:18420"/>
    </cofactor>
    <cofactor evidence="10 13">
        <name>Mn(2+)</name>
        <dbReference type="ChEBI" id="CHEBI:29035"/>
    </cofactor>
    <text evidence="10 13">Binds 1 Mg(2+) or Mn(2+) ion per subunit.</text>
</comment>
<dbReference type="InterPro" id="IPR019818">
    <property type="entry name" value="IsoCit/isopropylmalate_DH_CS"/>
</dbReference>
<evidence type="ECO:0000256" key="14">
    <source>
        <dbReference type="PIRSR" id="PIRSR000108-4"/>
    </source>
</evidence>
<evidence type="ECO:0000256" key="3">
    <source>
        <dbReference type="ARBA" id="ARBA00022435"/>
    </source>
</evidence>
<dbReference type="NCBIfam" id="TIGR00127">
    <property type="entry name" value="nadp_idh_euk"/>
    <property type="match status" value="1"/>
</dbReference>
<keyword evidence="8 10" id="KW-0560">Oxidoreductase</keyword>
<feature type="binding site" evidence="12">
    <location>
        <begin position="94"/>
        <end position="100"/>
    </location>
    <ligand>
        <name>D-threo-isocitrate</name>
        <dbReference type="ChEBI" id="CHEBI:15562"/>
    </ligand>
</feature>
<dbReference type="GO" id="GO:0006099">
    <property type="term" value="P:tricarboxylic acid cycle"/>
    <property type="evidence" value="ECO:0007669"/>
    <property type="project" value="UniProtKB-KW"/>
</dbReference>
<dbReference type="InterPro" id="IPR004790">
    <property type="entry name" value="Isocitrate_DH_NADP"/>
</dbReference>
<protein>
    <recommendedName>
        <fullName evidence="10">Isocitrate dehydrogenase [NADP]</fullName>
        <ecNumber evidence="10">1.1.1.42</ecNumber>
    </recommendedName>
</protein>
<feature type="binding site" evidence="14">
    <location>
        <position position="260"/>
    </location>
    <ligand>
        <name>NADP(+)</name>
        <dbReference type="ChEBI" id="CHEBI:58349"/>
    </ligand>
</feature>
<keyword evidence="9 10" id="KW-0464">Manganese</keyword>
<dbReference type="FunFam" id="3.40.718.10:FF:000002">
    <property type="entry name" value="Isocitrate dehydrogenase [NADP]"/>
    <property type="match status" value="1"/>
</dbReference>
<dbReference type="NCBIfam" id="NF006156">
    <property type="entry name" value="PRK08299.1"/>
    <property type="match status" value="1"/>
</dbReference>
<dbReference type="PIRSF" id="PIRSF000108">
    <property type="entry name" value="IDH_NADP"/>
    <property type="match status" value="1"/>
</dbReference>
<dbReference type="Gene3D" id="3.40.718.10">
    <property type="entry name" value="Isopropylmalate Dehydrogenase"/>
    <property type="match status" value="1"/>
</dbReference>
<dbReference type="OrthoDB" id="9765655at2"/>
<dbReference type="EC" id="1.1.1.42" evidence="10"/>
<keyword evidence="4 10" id="KW-0816">Tricarboxylic acid cycle</keyword>
<feature type="binding site" evidence="13">
    <location>
        <position position="275"/>
    </location>
    <ligand>
        <name>Mn(2+)</name>
        <dbReference type="ChEBI" id="CHEBI:29035"/>
    </ligand>
</feature>
<feature type="binding site" evidence="12">
    <location>
        <position position="132"/>
    </location>
    <ligand>
        <name>D-threo-isocitrate</name>
        <dbReference type="ChEBI" id="CHEBI:15562"/>
    </ligand>
</feature>
<dbReference type="GO" id="GO:0006097">
    <property type="term" value="P:glyoxylate cycle"/>
    <property type="evidence" value="ECO:0007669"/>
    <property type="project" value="UniProtKB-KW"/>
</dbReference>
<evidence type="ECO:0000256" key="6">
    <source>
        <dbReference type="ARBA" id="ARBA00022842"/>
    </source>
</evidence>
<evidence type="ECO:0000256" key="5">
    <source>
        <dbReference type="ARBA" id="ARBA00022723"/>
    </source>
</evidence>
<comment type="similarity">
    <text evidence="2 10">Belongs to the isocitrate and isopropylmalate dehydrogenases family.</text>
</comment>
<feature type="binding site" evidence="14">
    <location>
        <begin position="75"/>
        <end position="77"/>
    </location>
    <ligand>
        <name>NADP(+)</name>
        <dbReference type="ChEBI" id="CHEBI:58349"/>
    </ligand>
</feature>
<dbReference type="PROSITE" id="PS00470">
    <property type="entry name" value="IDH_IMDH"/>
    <property type="match status" value="1"/>
</dbReference>
<feature type="site" description="Critical for catalysis" evidence="11">
    <location>
        <position position="139"/>
    </location>
</feature>
<evidence type="ECO:0000256" key="8">
    <source>
        <dbReference type="ARBA" id="ARBA00023002"/>
    </source>
</evidence>
<comment type="caution">
    <text evidence="16">The sequence shown here is derived from an EMBL/GenBank/DDBJ whole genome shotgun (WGS) entry which is preliminary data.</text>
</comment>
<evidence type="ECO:0000256" key="4">
    <source>
        <dbReference type="ARBA" id="ARBA00022532"/>
    </source>
</evidence>
<dbReference type="EMBL" id="LLZH01000085">
    <property type="protein sequence ID" value="KUL36612.1"/>
    <property type="molecule type" value="Genomic_DNA"/>
</dbReference>
<dbReference type="InterPro" id="IPR024084">
    <property type="entry name" value="IsoPropMal-DH-like_dom"/>
</dbReference>
<feature type="binding site" evidence="14">
    <location>
        <begin position="310"/>
        <end position="315"/>
    </location>
    <ligand>
        <name>NADP(+)</name>
        <dbReference type="ChEBI" id="CHEBI:58349"/>
    </ligand>
</feature>
<dbReference type="RefSeq" id="WP_067688608.1">
    <property type="nucleotide sequence ID" value="NZ_LLZH01000085.1"/>
</dbReference>
<keyword evidence="3" id="KW-0329">Glyoxylate bypass</keyword>
<evidence type="ECO:0000256" key="12">
    <source>
        <dbReference type="PIRSR" id="PIRSR000108-2"/>
    </source>
</evidence>
<reference evidence="16 17" key="1">
    <citation type="submission" date="2015-10" db="EMBL/GenBank/DDBJ databases">
        <authorList>
            <person name="Gilbert D.G."/>
        </authorList>
    </citation>
    <scope>NUCLEOTIDE SEQUENCE [LARGE SCALE GENOMIC DNA]</scope>
    <source>
        <strain evidence="16 17">NRRL B-16712</strain>
    </source>
</reference>
<evidence type="ECO:0000256" key="9">
    <source>
        <dbReference type="ARBA" id="ARBA00023211"/>
    </source>
</evidence>
<evidence type="ECO:0000313" key="16">
    <source>
        <dbReference type="EMBL" id="KUL36612.1"/>
    </source>
</evidence>
<comment type="cofactor">
    <cofactor evidence="1">
        <name>Mn(2+)</name>
        <dbReference type="ChEBI" id="CHEBI:29035"/>
    </cofactor>
</comment>
<dbReference type="PANTHER" id="PTHR11822">
    <property type="entry name" value="NADP-SPECIFIC ISOCITRATE DEHYDROGENASE"/>
    <property type="match status" value="1"/>
</dbReference>
<dbReference type="SMART" id="SM01329">
    <property type="entry name" value="Iso_dh"/>
    <property type="match status" value="1"/>
</dbReference>
<dbReference type="GO" id="GO:0000287">
    <property type="term" value="F:magnesium ion binding"/>
    <property type="evidence" value="ECO:0007669"/>
    <property type="project" value="InterPro"/>
</dbReference>
<proteinExistence type="inferred from homology"/>
<feature type="binding site" evidence="14">
    <location>
        <position position="328"/>
    </location>
    <ligand>
        <name>NADP(+)</name>
        <dbReference type="ChEBI" id="CHEBI:58349"/>
    </ligand>
</feature>
<dbReference type="AlphaFoldDB" id="A0A0X3UXJ4"/>
<evidence type="ECO:0000256" key="10">
    <source>
        <dbReference type="PIRNR" id="PIRNR000108"/>
    </source>
</evidence>
<organism evidence="16 17">
    <name type="scientific">Actinoplanes awajinensis subsp. mycoplanecinus</name>
    <dbReference type="NCBI Taxonomy" id="135947"/>
    <lineage>
        <taxon>Bacteria</taxon>
        <taxon>Bacillati</taxon>
        <taxon>Actinomycetota</taxon>
        <taxon>Actinomycetes</taxon>
        <taxon>Micromonosporales</taxon>
        <taxon>Micromonosporaceae</taxon>
        <taxon>Actinoplanes</taxon>
    </lineage>
</organism>
<evidence type="ECO:0000256" key="13">
    <source>
        <dbReference type="PIRSR" id="PIRSR000108-3"/>
    </source>
</evidence>
<keyword evidence="17" id="KW-1185">Reference proteome</keyword>
<feature type="binding site" evidence="13">
    <location>
        <position position="252"/>
    </location>
    <ligand>
        <name>Mn(2+)</name>
        <dbReference type="ChEBI" id="CHEBI:29035"/>
    </ligand>
</feature>
<feature type="binding site" evidence="12">
    <location>
        <position position="77"/>
    </location>
    <ligand>
        <name>D-threo-isocitrate</name>
        <dbReference type="ChEBI" id="CHEBI:15562"/>
    </ligand>
</feature>
<evidence type="ECO:0000259" key="15">
    <source>
        <dbReference type="SMART" id="SM01329"/>
    </source>
</evidence>
<gene>
    <name evidence="16" type="ORF">ADL15_12255</name>
</gene>
<keyword evidence="5 10" id="KW-0479">Metal-binding</keyword>
<keyword evidence="7 10" id="KW-0521">NADP</keyword>
<dbReference type="SUPFAM" id="SSF53659">
    <property type="entry name" value="Isocitrate/Isopropylmalate dehydrogenase-like"/>
    <property type="match status" value="1"/>
</dbReference>
<dbReference type="GO" id="GO:0051287">
    <property type="term" value="F:NAD binding"/>
    <property type="evidence" value="ECO:0007669"/>
    <property type="project" value="InterPro"/>
</dbReference>
<dbReference type="Proteomes" id="UP000053244">
    <property type="component" value="Unassembled WGS sequence"/>
</dbReference>
<dbReference type="GO" id="GO:0004450">
    <property type="term" value="F:isocitrate dehydrogenase (NADP+) activity"/>
    <property type="evidence" value="ECO:0007669"/>
    <property type="project" value="UniProtKB-UniRule"/>
</dbReference>
<feature type="binding site" evidence="14">
    <location>
        <position position="82"/>
    </location>
    <ligand>
        <name>NADP(+)</name>
        <dbReference type="ChEBI" id="CHEBI:58349"/>
    </ligand>
</feature>
<feature type="domain" description="Isopropylmalate dehydrogenase-like" evidence="15">
    <location>
        <begin position="9"/>
        <end position="396"/>
    </location>
</feature>
<evidence type="ECO:0000256" key="7">
    <source>
        <dbReference type="ARBA" id="ARBA00022857"/>
    </source>
</evidence>
<dbReference type="PANTHER" id="PTHR11822:SF21">
    <property type="entry name" value="ISOCITRATE DEHYDROGENASE [NADP], MITOCHONDRIAL"/>
    <property type="match status" value="1"/>
</dbReference>
<keyword evidence="6 10" id="KW-0460">Magnesium</keyword>
<evidence type="ECO:0000313" key="17">
    <source>
        <dbReference type="Proteomes" id="UP000053244"/>
    </source>
</evidence>
<evidence type="ECO:0000256" key="11">
    <source>
        <dbReference type="PIRSR" id="PIRSR000108-1"/>
    </source>
</evidence>
<sequence length="405" mass="45237">MAKIKVKNPVVEIDGDEMTRIIWKQIREQLILPYLDVNLEYYDLSIQYRDETDDQVTIDSANAIKRHGVGVKCATITPDEARVEEFGLKKMWRSPNGTIRNILGGVVFREPIIMKNVPRLVPGWTKPIIIGRHAHGDQYKATDFVAPSAGKMTVTFTPEDGSAPMEFHVTDFPAGGGVGMAMYNYDESIRDFARASFRYGLARNYPVYLSTKNTILKAYDGRFKDLFAEIFETEFADQFTAAGITYEHRLIDDMVAAAMKWEGGYVWACKNYDGDVQSDTVAQGFGSLGLMTSVLMTPDGQTVEAEAAHGTVTRHYRQWQKGEKTSTNPIASIFAWTGGLKHRGKLDGTPEVTQFAEALEQVCIETVEGGQMTKDLALLISRDAPWLSTDEFMNALDENLARKVA</sequence>
<accession>A0A0X3UXJ4</accession>
<evidence type="ECO:0000256" key="1">
    <source>
        <dbReference type="ARBA" id="ARBA00001936"/>
    </source>
</evidence>
<evidence type="ECO:0000256" key="2">
    <source>
        <dbReference type="ARBA" id="ARBA00007769"/>
    </source>
</evidence>
<name>A0A0X3UXJ4_9ACTN</name>